<dbReference type="GO" id="GO:0005615">
    <property type="term" value="C:extracellular space"/>
    <property type="evidence" value="ECO:0007669"/>
    <property type="project" value="TreeGrafter"/>
</dbReference>
<keyword evidence="3" id="KW-0732">Signal</keyword>
<dbReference type="OrthoDB" id="5946378at2759"/>
<dbReference type="EnsemblMetazoa" id="XM_011407215.2">
    <property type="protein sequence ID" value="XP_011405517.1"/>
    <property type="gene ID" value="LOC105313632"/>
</dbReference>
<feature type="domain" description="P-type" evidence="4">
    <location>
        <begin position="113"/>
        <end position="154"/>
    </location>
</feature>
<dbReference type="SMART" id="SM00018">
    <property type="entry name" value="PD"/>
    <property type="match status" value="3"/>
</dbReference>
<accession>A0A1X7UBK6</accession>
<dbReference type="InterPro" id="IPR017994">
    <property type="entry name" value="P_trefoil_chordata"/>
</dbReference>
<dbReference type="PANTHER" id="PTHR13826">
    <property type="entry name" value="INTESTINAL TREFOIL FACTOR-RELATED"/>
    <property type="match status" value="1"/>
</dbReference>
<dbReference type="SUPFAM" id="SSF57492">
    <property type="entry name" value="Trefoil"/>
    <property type="match status" value="3"/>
</dbReference>
<dbReference type="STRING" id="400682.A0A1X7UBK6"/>
<evidence type="ECO:0000313" key="6">
    <source>
        <dbReference type="Proteomes" id="UP000007879"/>
    </source>
</evidence>
<name>A0A1X7UBK6_AMPQE</name>
<keyword evidence="6" id="KW-1185">Reference proteome</keyword>
<dbReference type="EnsemblMetazoa" id="Aqu2.1.25323_001">
    <property type="protein sequence ID" value="Aqu2.1.25323_001"/>
    <property type="gene ID" value="Aqu2.1.25323"/>
</dbReference>
<feature type="disulfide bond" evidence="2">
    <location>
        <begin position="31"/>
        <end position="46"/>
    </location>
</feature>
<dbReference type="InParanoid" id="A0A1X7UBK6"/>
<evidence type="ECO:0000313" key="5">
    <source>
        <dbReference type="EnsemblMetazoa" id="Aqu2.1.25323_001"/>
    </source>
</evidence>
<organism evidence="5">
    <name type="scientific">Amphimedon queenslandica</name>
    <name type="common">Sponge</name>
    <dbReference type="NCBI Taxonomy" id="400682"/>
    <lineage>
        <taxon>Eukaryota</taxon>
        <taxon>Metazoa</taxon>
        <taxon>Porifera</taxon>
        <taxon>Demospongiae</taxon>
        <taxon>Heteroscleromorpha</taxon>
        <taxon>Haplosclerida</taxon>
        <taxon>Niphatidae</taxon>
        <taxon>Amphimedon</taxon>
    </lineage>
</organism>
<proteinExistence type="predicted"/>
<feature type="domain" description="P-type" evidence="4">
    <location>
        <begin position="15"/>
        <end position="63"/>
    </location>
</feature>
<comment type="caution">
    <text evidence="2">Lacks conserved residue(s) required for the propagation of feature annotation.</text>
</comment>
<dbReference type="Proteomes" id="UP000007879">
    <property type="component" value="Unassembled WGS sequence"/>
</dbReference>
<keyword evidence="1 2" id="KW-1015">Disulfide bond</keyword>
<evidence type="ECO:0000256" key="1">
    <source>
        <dbReference type="ARBA" id="ARBA00023157"/>
    </source>
</evidence>
<dbReference type="InterPro" id="IPR044913">
    <property type="entry name" value="P_trefoil_dom_sf"/>
</dbReference>
<dbReference type="PANTHER" id="PTHR13826:SF14">
    <property type="entry name" value="TREFOIL FACTOR 2"/>
    <property type="match status" value="1"/>
</dbReference>
<dbReference type="eggNOG" id="ENOG502SDXH">
    <property type="taxonomic scope" value="Eukaryota"/>
</dbReference>
<dbReference type="AlphaFoldDB" id="A0A1X7UBK6"/>
<dbReference type="Pfam" id="PF00088">
    <property type="entry name" value="Trefoil"/>
    <property type="match status" value="3"/>
</dbReference>
<evidence type="ECO:0000259" key="4">
    <source>
        <dbReference type="PROSITE" id="PS51448"/>
    </source>
</evidence>
<feature type="disulfide bond" evidence="2">
    <location>
        <begin position="79"/>
        <end position="94"/>
    </location>
</feature>
<dbReference type="InterPro" id="IPR000519">
    <property type="entry name" value="P_trefoil_dom"/>
</dbReference>
<protein>
    <recommendedName>
        <fullName evidence="4">P-type domain-containing protein</fullName>
    </recommendedName>
</protein>
<feature type="disulfide bond" evidence="2">
    <location>
        <begin position="124"/>
        <end position="139"/>
    </location>
</feature>
<dbReference type="KEGG" id="aqu:105313632"/>
<dbReference type="PROSITE" id="PS51448">
    <property type="entry name" value="P_TREFOIL_2"/>
    <property type="match status" value="3"/>
</dbReference>
<feature type="signal peptide" evidence="3">
    <location>
        <begin position="1"/>
        <end position="20"/>
    </location>
</feature>
<sequence>MNVGLILCGTLLFCAKVTLAINCDVSEKYDCGFAGINETGCTTRDCCWKPDSSSKDPWCYQTDVSTTGTCRPDLEKTDCGYLGIQEKECIDRKCCWLEKQGDIYCFKKSSAQSACIDVKDKIDCGHVGITEDECTKKDCCYKEKENEPWCFYKSGVTPSKSPSASPSAADIIYNYN</sequence>
<dbReference type="Gene3D" id="4.10.110.10">
    <property type="entry name" value="Spasmolytic Protein, domain 1"/>
    <property type="match status" value="3"/>
</dbReference>
<evidence type="ECO:0000256" key="2">
    <source>
        <dbReference type="PROSITE-ProRule" id="PRU00779"/>
    </source>
</evidence>
<evidence type="ECO:0000256" key="3">
    <source>
        <dbReference type="SAM" id="SignalP"/>
    </source>
</evidence>
<feature type="domain" description="P-type" evidence="4">
    <location>
        <begin position="68"/>
        <end position="109"/>
    </location>
</feature>
<feature type="chain" id="PRO_5010883816" description="P-type domain-containing protein" evidence="3">
    <location>
        <begin position="21"/>
        <end position="176"/>
    </location>
</feature>
<reference evidence="6" key="1">
    <citation type="journal article" date="2010" name="Nature">
        <title>The Amphimedon queenslandica genome and the evolution of animal complexity.</title>
        <authorList>
            <person name="Srivastava M."/>
            <person name="Simakov O."/>
            <person name="Chapman J."/>
            <person name="Fahey B."/>
            <person name="Gauthier M.E."/>
            <person name="Mitros T."/>
            <person name="Richards G.S."/>
            <person name="Conaco C."/>
            <person name="Dacre M."/>
            <person name="Hellsten U."/>
            <person name="Larroux C."/>
            <person name="Putnam N.H."/>
            <person name="Stanke M."/>
            <person name="Adamska M."/>
            <person name="Darling A."/>
            <person name="Degnan S.M."/>
            <person name="Oakley T.H."/>
            <person name="Plachetzki D.C."/>
            <person name="Zhai Y."/>
            <person name="Adamski M."/>
            <person name="Calcino A."/>
            <person name="Cummins S.F."/>
            <person name="Goodstein D.M."/>
            <person name="Harris C."/>
            <person name="Jackson D.J."/>
            <person name="Leys S.P."/>
            <person name="Shu S."/>
            <person name="Woodcroft B.J."/>
            <person name="Vervoort M."/>
            <person name="Kosik K.S."/>
            <person name="Manning G."/>
            <person name="Degnan B.M."/>
            <person name="Rokhsar D.S."/>
        </authorList>
    </citation>
    <scope>NUCLEOTIDE SEQUENCE [LARGE SCALE GENOMIC DNA]</scope>
</reference>
<dbReference type="CDD" id="cd00111">
    <property type="entry name" value="Trefoil"/>
    <property type="match status" value="2"/>
</dbReference>
<reference evidence="5" key="2">
    <citation type="submission" date="2017-05" db="UniProtKB">
        <authorList>
            <consortium name="EnsemblMetazoa"/>
        </authorList>
    </citation>
    <scope>IDENTIFICATION</scope>
</reference>
<gene>
    <name evidence="5" type="primary">105313632</name>
</gene>